<feature type="domain" description="Thioredoxin" evidence="4">
    <location>
        <begin position="389"/>
        <end position="515"/>
    </location>
</feature>
<dbReference type="PRINTS" id="PR00421">
    <property type="entry name" value="THIOREDOXIN"/>
</dbReference>
<organism evidence="5 6">
    <name type="scientific">Trichoplusia ni</name>
    <name type="common">Cabbage looper</name>
    <dbReference type="NCBI Taxonomy" id="7111"/>
    <lineage>
        <taxon>Eukaryota</taxon>
        <taxon>Metazoa</taxon>
        <taxon>Ecdysozoa</taxon>
        <taxon>Arthropoda</taxon>
        <taxon>Hexapoda</taxon>
        <taxon>Insecta</taxon>
        <taxon>Pterygota</taxon>
        <taxon>Neoptera</taxon>
        <taxon>Endopterygota</taxon>
        <taxon>Lepidoptera</taxon>
        <taxon>Glossata</taxon>
        <taxon>Ditrysia</taxon>
        <taxon>Noctuoidea</taxon>
        <taxon>Noctuidae</taxon>
        <taxon>Plusiinae</taxon>
        <taxon>Trichoplusia</taxon>
    </lineage>
</organism>
<evidence type="ECO:0000256" key="2">
    <source>
        <dbReference type="SAM" id="MobiDB-lite"/>
    </source>
</evidence>
<dbReference type="Gene3D" id="3.40.30.10">
    <property type="entry name" value="Glutaredoxin"/>
    <property type="match status" value="5"/>
</dbReference>
<protein>
    <submittedName>
        <fullName evidence="6">Protein disulfide-isomerase A5</fullName>
    </submittedName>
</protein>
<dbReference type="PANTHER" id="PTHR45672:SF2">
    <property type="entry name" value="PROTEIN DISULFIDE-ISOMERASE A5"/>
    <property type="match status" value="1"/>
</dbReference>
<dbReference type="KEGG" id="tnl:113493919"/>
<feature type="chain" id="PRO_5028878375" evidence="3">
    <location>
        <begin position="27"/>
        <end position="644"/>
    </location>
</feature>
<dbReference type="InterPro" id="IPR036249">
    <property type="entry name" value="Thioredoxin-like_sf"/>
</dbReference>
<evidence type="ECO:0000256" key="3">
    <source>
        <dbReference type="SAM" id="SignalP"/>
    </source>
</evidence>
<dbReference type="GO" id="GO:0005783">
    <property type="term" value="C:endoplasmic reticulum"/>
    <property type="evidence" value="ECO:0007669"/>
    <property type="project" value="TreeGrafter"/>
</dbReference>
<evidence type="ECO:0000313" key="5">
    <source>
        <dbReference type="Proteomes" id="UP000322000"/>
    </source>
</evidence>
<dbReference type="Pfam" id="PF00085">
    <property type="entry name" value="Thioredoxin"/>
    <property type="match status" value="4"/>
</dbReference>
<dbReference type="PANTHER" id="PTHR45672">
    <property type="entry name" value="PROTEIN DISULFIDE-ISOMERASE C17H9.14C-RELATED"/>
    <property type="match status" value="1"/>
</dbReference>
<sequence>MRVMDRETFWRVLLIFAVIFAQTVVAAKKQRTAVLSDISDVKDMKKLLRTKTNVLILYLNELKGSQAVLDVFKSTADAMKGQATLAIIDCSSGEGKKLCKKLKISTEKPYYLKHYKDGEYHKDYDRNESINSMSNFLRDPTGDLPWDEDSTATDIFHLQDSEALTKFLKKGAGAYKKSMIMFYAPWCGYCKTLKPEYVKAAAELKGESLLAAIDVSKPGNSKIRQTYNITGFPTLLFYEKGQYKFPYNGENKKQAIVDFMRDPSSAMQQKKKEVVDEGWSDDTDVVHLTASNFDDTLSKFEHALVVFYAPWCGHCKRIKPEFEKAAAKIKAEKINGILAAVDATKQPDLASRFGVKGYPTLKYFNKGEFKFDAGHARQEDQIVDFIKDPQEPPPPPAPEKPWAEDDSPVRHLDSASFRNTLRKIKHAIIMFYAPWCGHCKSTKPEFIRAAEKFADELMVAFGAVDCTAERDLCATYDVKGYPTIKYFSYFDKTVKEYTGGRKEADFVAFIHSQIGTSPTSQKVKTAQASGFGQDVTVISDANFEEIIASSKPSFIMFFASWCGHCTQAKPAFSELAASLKSSDINVYAVDAAENPKVADIAGIQSLPTYKIFANGKMLAEYTGDRSTADMLSFCKKYAKVKDEL</sequence>
<reference evidence="6" key="1">
    <citation type="submission" date="2025-08" db="UniProtKB">
        <authorList>
            <consortium name="RefSeq"/>
        </authorList>
    </citation>
    <scope>IDENTIFICATION</scope>
</reference>
<feature type="domain" description="Thioredoxin" evidence="4">
    <location>
        <begin position="517"/>
        <end position="639"/>
    </location>
</feature>
<evidence type="ECO:0000256" key="1">
    <source>
        <dbReference type="ARBA" id="ARBA00006347"/>
    </source>
</evidence>
<dbReference type="SUPFAM" id="SSF52833">
    <property type="entry name" value="Thioredoxin-like"/>
    <property type="match status" value="5"/>
</dbReference>
<feature type="region of interest" description="Disordered" evidence="2">
    <location>
        <begin position="387"/>
        <end position="409"/>
    </location>
</feature>
<dbReference type="RefSeq" id="XP_026727752.1">
    <property type="nucleotide sequence ID" value="XM_026871951.1"/>
</dbReference>
<dbReference type="InterPro" id="IPR013766">
    <property type="entry name" value="Thioredoxin_domain"/>
</dbReference>
<gene>
    <name evidence="6" type="primary">LOC113493919</name>
</gene>
<dbReference type="InParanoid" id="A0A7E5VHF2"/>
<dbReference type="AlphaFoldDB" id="A0A7E5VHF2"/>
<dbReference type="GO" id="GO:0003756">
    <property type="term" value="F:protein disulfide isomerase activity"/>
    <property type="evidence" value="ECO:0007669"/>
    <property type="project" value="TreeGrafter"/>
</dbReference>
<feature type="domain" description="Thioredoxin" evidence="4">
    <location>
        <begin position="260"/>
        <end position="388"/>
    </location>
</feature>
<feature type="domain" description="Thioredoxin" evidence="4">
    <location>
        <begin position="133"/>
        <end position="259"/>
    </location>
</feature>
<dbReference type="Proteomes" id="UP000322000">
    <property type="component" value="Chromosome 5"/>
</dbReference>
<accession>A0A7E5VHF2</accession>
<dbReference type="GO" id="GO:0006457">
    <property type="term" value="P:protein folding"/>
    <property type="evidence" value="ECO:0007669"/>
    <property type="project" value="TreeGrafter"/>
</dbReference>
<keyword evidence="5" id="KW-1185">Reference proteome</keyword>
<dbReference type="InterPro" id="IPR017937">
    <property type="entry name" value="Thioredoxin_CS"/>
</dbReference>
<proteinExistence type="inferred from homology"/>
<feature type="signal peptide" evidence="3">
    <location>
        <begin position="1"/>
        <end position="26"/>
    </location>
</feature>
<dbReference type="PROSITE" id="PS51352">
    <property type="entry name" value="THIOREDOXIN_2"/>
    <property type="match status" value="4"/>
</dbReference>
<dbReference type="CDD" id="cd02961">
    <property type="entry name" value="PDI_a_family"/>
    <property type="match status" value="1"/>
</dbReference>
<name>A0A7E5VHF2_TRINI</name>
<dbReference type="GeneID" id="113493919"/>
<evidence type="ECO:0000313" key="6">
    <source>
        <dbReference type="RefSeq" id="XP_026727752.1"/>
    </source>
</evidence>
<dbReference type="InterPro" id="IPR051063">
    <property type="entry name" value="PDI"/>
</dbReference>
<dbReference type="PROSITE" id="PS00194">
    <property type="entry name" value="THIOREDOXIN_1"/>
    <property type="match status" value="2"/>
</dbReference>
<comment type="similarity">
    <text evidence="1">Belongs to the protein disulfide isomerase family.</text>
</comment>
<evidence type="ECO:0000259" key="4">
    <source>
        <dbReference type="PROSITE" id="PS51352"/>
    </source>
</evidence>
<keyword evidence="3" id="KW-0732">Signal</keyword>
<dbReference type="OrthoDB" id="74910at2759"/>
<dbReference type="FunCoup" id="A0A7E5VHF2">
    <property type="interactions" value="975"/>
</dbReference>